<accession>A0A918CFY1</accession>
<dbReference type="PANTHER" id="PTHR12993">
    <property type="entry name" value="N-ACETYLGLUCOSAMINYL-PHOSPHATIDYLINOSITOL DE-N-ACETYLASE-RELATED"/>
    <property type="match status" value="1"/>
</dbReference>
<reference evidence="1" key="1">
    <citation type="journal article" date="2014" name="Int. J. Syst. Evol. Microbiol.">
        <title>Complete genome sequence of Corynebacterium casei LMG S-19264T (=DSM 44701T), isolated from a smear-ripened cheese.</title>
        <authorList>
            <consortium name="US DOE Joint Genome Institute (JGI-PGF)"/>
            <person name="Walter F."/>
            <person name="Albersmeier A."/>
            <person name="Kalinowski J."/>
            <person name="Ruckert C."/>
        </authorList>
    </citation>
    <scope>NUCLEOTIDE SEQUENCE</scope>
    <source>
        <strain evidence="1">JCM 31311</strain>
    </source>
</reference>
<dbReference type="SUPFAM" id="SSF102588">
    <property type="entry name" value="LmbE-like"/>
    <property type="match status" value="1"/>
</dbReference>
<reference evidence="1" key="2">
    <citation type="submission" date="2020-09" db="EMBL/GenBank/DDBJ databases">
        <authorList>
            <person name="Sun Q."/>
            <person name="Ohkuma M."/>
        </authorList>
    </citation>
    <scope>NUCLEOTIDE SEQUENCE</scope>
    <source>
        <strain evidence="1">JCM 31311</strain>
    </source>
</reference>
<gene>
    <name evidence="1" type="ORF">GCM10008957_37510</name>
</gene>
<dbReference type="InterPro" id="IPR024078">
    <property type="entry name" value="LmbE-like_dom_sf"/>
</dbReference>
<sequence>MPTAKSGMLYTPSQPMYTTYGNPNPQPLDWLALAPHPDDAEIGVGGTLLRLARAGKRTGILELTRGEGGTLGDPDTREAECVAAAQLLGLSWRGQLELPDGGLMDIPEQARALAVALRLTRPRVLVVPHYLDRHPDHFGAYHLTKRAIHLAQLARAEVPGAAHRVSRVLLYQGNADIAANVLIDVEDVLPQWEAAIRAHVSQFSGAAISETVTPEIIERRRARLMYWGTLGRRRYCEAFESDGALLLEPEGL</sequence>
<dbReference type="Pfam" id="PF02585">
    <property type="entry name" value="PIG-L"/>
    <property type="match status" value="1"/>
</dbReference>
<dbReference type="AlphaFoldDB" id="A0A918CFY1"/>
<dbReference type="EMBL" id="BMQL01000027">
    <property type="protein sequence ID" value="GGR21730.1"/>
    <property type="molecule type" value="Genomic_DNA"/>
</dbReference>
<dbReference type="Gene3D" id="3.40.50.10320">
    <property type="entry name" value="LmbE-like"/>
    <property type="match status" value="1"/>
</dbReference>
<evidence type="ECO:0000313" key="2">
    <source>
        <dbReference type="Proteomes" id="UP000603865"/>
    </source>
</evidence>
<keyword evidence="2" id="KW-1185">Reference proteome</keyword>
<dbReference type="GO" id="GO:0016811">
    <property type="term" value="F:hydrolase activity, acting on carbon-nitrogen (but not peptide) bonds, in linear amides"/>
    <property type="evidence" value="ECO:0007669"/>
    <property type="project" value="TreeGrafter"/>
</dbReference>
<evidence type="ECO:0000313" key="1">
    <source>
        <dbReference type="EMBL" id="GGR21730.1"/>
    </source>
</evidence>
<evidence type="ECO:0008006" key="3">
    <source>
        <dbReference type="Google" id="ProtNLM"/>
    </source>
</evidence>
<dbReference type="InterPro" id="IPR003737">
    <property type="entry name" value="GlcNAc_PI_deacetylase-related"/>
</dbReference>
<dbReference type="PANTHER" id="PTHR12993:SF30">
    <property type="entry name" value="N-ACETYL-ALPHA-D-GLUCOSAMINYL L-MALATE DEACETYLASE 1"/>
    <property type="match status" value="1"/>
</dbReference>
<dbReference type="Proteomes" id="UP000603865">
    <property type="component" value="Unassembled WGS sequence"/>
</dbReference>
<organism evidence="1 2">
    <name type="scientific">Deinococcus ruber</name>
    <dbReference type="NCBI Taxonomy" id="1848197"/>
    <lineage>
        <taxon>Bacteria</taxon>
        <taxon>Thermotogati</taxon>
        <taxon>Deinococcota</taxon>
        <taxon>Deinococci</taxon>
        <taxon>Deinococcales</taxon>
        <taxon>Deinococcaceae</taxon>
        <taxon>Deinococcus</taxon>
    </lineage>
</organism>
<protein>
    <recommendedName>
        <fullName evidence="3">Bacillithiol biosynthesis deacetylase BshB1</fullName>
    </recommendedName>
</protein>
<proteinExistence type="predicted"/>
<name>A0A918CFY1_9DEIO</name>
<comment type="caution">
    <text evidence="1">The sequence shown here is derived from an EMBL/GenBank/DDBJ whole genome shotgun (WGS) entry which is preliminary data.</text>
</comment>